<dbReference type="PANTHER" id="PTHR23028">
    <property type="entry name" value="ACETYLTRANSFERASE"/>
    <property type="match status" value="1"/>
</dbReference>
<evidence type="ECO:0000313" key="5">
    <source>
        <dbReference type="Proteomes" id="UP000014417"/>
    </source>
</evidence>
<dbReference type="AlphaFoldDB" id="S2WWQ9"/>
<feature type="transmembrane region" description="Helical" evidence="1">
    <location>
        <begin position="269"/>
        <end position="292"/>
    </location>
</feature>
<feature type="domain" description="SGNH" evidence="3">
    <location>
        <begin position="460"/>
        <end position="726"/>
    </location>
</feature>
<organism evidence="4 5">
    <name type="scientific">Propionimicrobium lymphophilum ACS-093-V-SCH5</name>
    <dbReference type="NCBI Taxonomy" id="883161"/>
    <lineage>
        <taxon>Bacteria</taxon>
        <taxon>Bacillati</taxon>
        <taxon>Actinomycetota</taxon>
        <taxon>Actinomycetes</taxon>
        <taxon>Propionibacteriales</taxon>
        <taxon>Propionibacteriaceae</taxon>
        <taxon>Propionimicrobium</taxon>
    </lineage>
</organism>
<evidence type="ECO:0000256" key="1">
    <source>
        <dbReference type="SAM" id="Phobius"/>
    </source>
</evidence>
<protein>
    <recommendedName>
        <fullName evidence="6">Acyltransferase 3 domain-containing protein</fullName>
    </recommendedName>
</protein>
<feature type="domain" description="Acyltransferase 3" evidence="2">
    <location>
        <begin position="11"/>
        <end position="355"/>
    </location>
</feature>
<feature type="transmembrane region" description="Helical" evidence="1">
    <location>
        <begin position="313"/>
        <end position="331"/>
    </location>
</feature>
<dbReference type="GO" id="GO:0009103">
    <property type="term" value="P:lipopolysaccharide biosynthetic process"/>
    <property type="evidence" value="ECO:0007669"/>
    <property type="project" value="TreeGrafter"/>
</dbReference>
<dbReference type="InterPro" id="IPR002656">
    <property type="entry name" value="Acyl_transf_3_dom"/>
</dbReference>
<feature type="transmembrane region" description="Helical" evidence="1">
    <location>
        <begin position="172"/>
        <end position="190"/>
    </location>
</feature>
<dbReference type="HOGENOM" id="CLU_005679_10_1_11"/>
<feature type="transmembrane region" description="Helical" evidence="1">
    <location>
        <begin position="12"/>
        <end position="30"/>
    </location>
</feature>
<feature type="transmembrane region" description="Helical" evidence="1">
    <location>
        <begin position="337"/>
        <end position="355"/>
    </location>
</feature>
<dbReference type="GO" id="GO:0016020">
    <property type="term" value="C:membrane"/>
    <property type="evidence" value="ECO:0007669"/>
    <property type="project" value="TreeGrafter"/>
</dbReference>
<dbReference type="EMBL" id="AGZR01000009">
    <property type="protein sequence ID" value="EPD32174.1"/>
    <property type="molecule type" value="Genomic_DNA"/>
</dbReference>
<keyword evidence="5" id="KW-1185">Reference proteome</keyword>
<evidence type="ECO:0000259" key="2">
    <source>
        <dbReference type="Pfam" id="PF01757"/>
    </source>
</evidence>
<sequence>MASHAPNYRPELHGLRATAILMVAAYHIWIGRVSGGIDVFLLISSFLLMQTFMRRIDNSRHIELVGYWLKAFKRLLPPAIVTILFTVIAVQAFFPAERIRGVLREAVASICYYENWFLAVNSFDYYADKSVVSPLQHFWSLSIQGQIFLLWPVIIAVCWFLGRKINFSVRQILTLVFGVIFGGSLIWSIIQTNTNQSYAYFSTWTRLWEFALGALLALILPGVERFFGYGPGKEFTGSRSALNVRVGLGWFGLIAMLLCGVLVDVQGMFPGYVALWPTGAAVLVLIAGNTGVWYSADRILSSRPLKFLGDISYALYLAHWPVLITTLQLAGSSQLNIPQGFVVLAVSIAFATVLTKYLDAPIRYSVWAAKRHRNSLAIILASLLVGLVPVISYQTIIQKRLEKISAVVSVDNPGALVLSEDFEDYSNKDKPIKPLREQMEDEWAAIDGVQCDGEFRPDDETLAEGCRVAHNDRNKVAVVTGNSRVEQYLPFLEPALQKNGWTIVELLRGGCSFISPDEESYQRYKILRGETRASSDFSETFGESVGVVESSVSDTSNGPSCLEWSKAVDEYIEKINPDLVIAASTYVPNPGDQSEEIVPGFDKIVEKYTSRGIQILGIRDEPRLKQAPFECMDPIVENGLKDLDEKTAYEIAAKVCTQPMGEIYSSQDPAKALTNFEREPGKLYLFDPTPWICPDGECPLIVGNLFVYMDSYHMTSAYTRSMYPLVEDKLDEILISAAGE</sequence>
<feature type="transmembrane region" description="Helical" evidence="1">
    <location>
        <begin position="210"/>
        <end position="230"/>
    </location>
</feature>
<dbReference type="PANTHER" id="PTHR23028:SF53">
    <property type="entry name" value="ACYL_TRANSF_3 DOMAIN-CONTAINING PROTEIN"/>
    <property type="match status" value="1"/>
</dbReference>
<evidence type="ECO:0008006" key="6">
    <source>
        <dbReference type="Google" id="ProtNLM"/>
    </source>
</evidence>
<dbReference type="InterPro" id="IPR043968">
    <property type="entry name" value="SGNH"/>
</dbReference>
<dbReference type="PATRIC" id="fig|883161.3.peg.1726"/>
<keyword evidence="1" id="KW-1133">Transmembrane helix</keyword>
<accession>S2WWQ9</accession>
<dbReference type="Pfam" id="PF19040">
    <property type="entry name" value="SGNH"/>
    <property type="match status" value="1"/>
</dbReference>
<evidence type="ECO:0000313" key="4">
    <source>
        <dbReference type="EMBL" id="EPD32174.1"/>
    </source>
</evidence>
<dbReference type="GO" id="GO:0016747">
    <property type="term" value="F:acyltransferase activity, transferring groups other than amino-acyl groups"/>
    <property type="evidence" value="ECO:0007669"/>
    <property type="project" value="InterPro"/>
</dbReference>
<dbReference type="OrthoDB" id="3404679at2"/>
<keyword evidence="1" id="KW-0472">Membrane</keyword>
<evidence type="ECO:0000259" key="3">
    <source>
        <dbReference type="Pfam" id="PF19040"/>
    </source>
</evidence>
<gene>
    <name evidence="4" type="ORF">HMPREF9306_01738</name>
</gene>
<dbReference type="STRING" id="883161.HMPREF9306_01738"/>
<feature type="transmembrane region" description="Helical" evidence="1">
    <location>
        <begin position="242"/>
        <end position="263"/>
    </location>
</feature>
<feature type="transmembrane region" description="Helical" evidence="1">
    <location>
        <begin position="138"/>
        <end position="160"/>
    </location>
</feature>
<name>S2WWQ9_9ACTN</name>
<dbReference type="Proteomes" id="UP000014417">
    <property type="component" value="Unassembled WGS sequence"/>
</dbReference>
<feature type="transmembrane region" description="Helical" evidence="1">
    <location>
        <begin position="376"/>
        <end position="396"/>
    </location>
</feature>
<proteinExistence type="predicted"/>
<feature type="transmembrane region" description="Helical" evidence="1">
    <location>
        <begin position="75"/>
        <end position="94"/>
    </location>
</feature>
<keyword evidence="1" id="KW-0812">Transmembrane</keyword>
<reference evidence="4 5" key="1">
    <citation type="submission" date="2013-04" db="EMBL/GenBank/DDBJ databases">
        <title>The Genome Sequence of Propionimicrobium lymphophilum ACS-093-V-SCH5.</title>
        <authorList>
            <consortium name="The Broad Institute Genomics Platform"/>
            <person name="Earl A."/>
            <person name="Ward D."/>
            <person name="Feldgarden M."/>
            <person name="Gevers D."/>
            <person name="Saerens B."/>
            <person name="Vaneechoutte M."/>
            <person name="Walker B."/>
            <person name="Young S."/>
            <person name="Zeng Q."/>
            <person name="Gargeya S."/>
            <person name="Fitzgerald M."/>
            <person name="Haas B."/>
            <person name="Abouelleil A."/>
            <person name="Allen A.W."/>
            <person name="Alvarado L."/>
            <person name="Arachchi H.M."/>
            <person name="Berlin A.M."/>
            <person name="Chapman S.B."/>
            <person name="Gainer-Dewar J."/>
            <person name="Goldberg J."/>
            <person name="Griggs A."/>
            <person name="Gujja S."/>
            <person name="Hansen M."/>
            <person name="Howarth C."/>
            <person name="Imamovic A."/>
            <person name="Ireland A."/>
            <person name="Larimer J."/>
            <person name="McCowan C."/>
            <person name="Murphy C."/>
            <person name="Pearson M."/>
            <person name="Poon T.W."/>
            <person name="Priest M."/>
            <person name="Roberts A."/>
            <person name="Saif S."/>
            <person name="Shea T."/>
            <person name="Sisk P."/>
            <person name="Sykes S."/>
            <person name="Wortman J."/>
            <person name="Nusbaum C."/>
            <person name="Birren B."/>
        </authorList>
    </citation>
    <scope>NUCLEOTIDE SEQUENCE [LARGE SCALE GENOMIC DNA]</scope>
    <source>
        <strain evidence="4 5">ACS-093-V-SCH5</strain>
    </source>
</reference>
<dbReference type="Pfam" id="PF01757">
    <property type="entry name" value="Acyl_transf_3"/>
    <property type="match status" value="1"/>
</dbReference>
<comment type="caution">
    <text evidence="4">The sequence shown here is derived from an EMBL/GenBank/DDBJ whole genome shotgun (WGS) entry which is preliminary data.</text>
</comment>
<dbReference type="InterPro" id="IPR050879">
    <property type="entry name" value="Acyltransferase_3"/>
</dbReference>
<dbReference type="RefSeq" id="WP_016456549.1">
    <property type="nucleotide sequence ID" value="NZ_KE150269.1"/>
</dbReference>